<evidence type="ECO:0000313" key="1">
    <source>
        <dbReference type="EMBL" id="ORZ37220.1"/>
    </source>
</evidence>
<gene>
    <name evidence="1" type="ORF">BCR44DRAFT_1430705</name>
</gene>
<accession>A0A1Y2HRK2</accession>
<proteinExistence type="predicted"/>
<comment type="caution">
    <text evidence="1">The sequence shown here is derived from an EMBL/GenBank/DDBJ whole genome shotgun (WGS) entry which is preliminary data.</text>
</comment>
<sequence>MEEMPTGVVGSATAGATATLAVGVERVAASSDSLTASVTAAAKSNSGWSRARVTACATTRVAVVAASAWYKV</sequence>
<evidence type="ECO:0000313" key="2">
    <source>
        <dbReference type="Proteomes" id="UP000193411"/>
    </source>
</evidence>
<dbReference type="EMBL" id="MCFL01000013">
    <property type="protein sequence ID" value="ORZ37220.1"/>
    <property type="molecule type" value="Genomic_DNA"/>
</dbReference>
<name>A0A1Y2HRK2_9FUNG</name>
<reference evidence="1 2" key="1">
    <citation type="submission" date="2016-07" db="EMBL/GenBank/DDBJ databases">
        <title>Pervasive Adenine N6-methylation of Active Genes in Fungi.</title>
        <authorList>
            <consortium name="DOE Joint Genome Institute"/>
            <person name="Mondo S.J."/>
            <person name="Dannebaum R.O."/>
            <person name="Kuo R.C."/>
            <person name="Labutti K."/>
            <person name="Haridas S."/>
            <person name="Kuo A."/>
            <person name="Salamov A."/>
            <person name="Ahrendt S.R."/>
            <person name="Lipzen A."/>
            <person name="Sullivan W."/>
            <person name="Andreopoulos W.B."/>
            <person name="Clum A."/>
            <person name="Lindquist E."/>
            <person name="Daum C."/>
            <person name="Ramamoorthy G.K."/>
            <person name="Gryganskyi A."/>
            <person name="Culley D."/>
            <person name="Magnuson J.K."/>
            <person name="James T.Y."/>
            <person name="O'Malley M.A."/>
            <person name="Stajich J.E."/>
            <person name="Spatafora J.W."/>
            <person name="Visel A."/>
            <person name="Grigoriev I.V."/>
        </authorList>
    </citation>
    <scope>NUCLEOTIDE SEQUENCE [LARGE SCALE GENOMIC DNA]</scope>
    <source>
        <strain evidence="1 2">PL171</strain>
    </source>
</reference>
<dbReference type="AlphaFoldDB" id="A0A1Y2HRK2"/>
<dbReference type="Proteomes" id="UP000193411">
    <property type="component" value="Unassembled WGS sequence"/>
</dbReference>
<organism evidence="1 2">
    <name type="scientific">Catenaria anguillulae PL171</name>
    <dbReference type="NCBI Taxonomy" id="765915"/>
    <lineage>
        <taxon>Eukaryota</taxon>
        <taxon>Fungi</taxon>
        <taxon>Fungi incertae sedis</taxon>
        <taxon>Blastocladiomycota</taxon>
        <taxon>Blastocladiomycetes</taxon>
        <taxon>Blastocladiales</taxon>
        <taxon>Catenariaceae</taxon>
        <taxon>Catenaria</taxon>
    </lineage>
</organism>
<protein>
    <submittedName>
        <fullName evidence="1">Uncharacterized protein</fullName>
    </submittedName>
</protein>
<keyword evidence="2" id="KW-1185">Reference proteome</keyword>